<protein>
    <submittedName>
        <fullName evidence="1">Uncharacterized protein</fullName>
    </submittedName>
</protein>
<dbReference type="PATRIC" id="fig|657314.3.peg.3314"/>
<sequence>MVQNRKGNDPSEIELEPYEERTLQNFLEKLLSDTRKMGWKIWLKRRYVYIWKNRR</sequence>
<reference evidence="1 2" key="2">
    <citation type="submission" date="2010-03" db="EMBL/GenBank/DDBJ databases">
        <authorList>
            <person name="Pajon A."/>
        </authorList>
    </citation>
    <scope>NUCLEOTIDE SEQUENCE [LARGE SCALE GENOMIC DNA]</scope>
    <source>
        <strain evidence="1 2">A2-162</strain>
    </source>
</reference>
<dbReference type="RefSeq" id="WP_015543357.1">
    <property type="nucleotide sequence ID" value="NC_021022.1"/>
</dbReference>
<evidence type="ECO:0000313" key="1">
    <source>
        <dbReference type="EMBL" id="CBL24605.1"/>
    </source>
</evidence>
<dbReference type="Proteomes" id="UP000008955">
    <property type="component" value="Chromosome"/>
</dbReference>
<accession>D4LUZ7</accession>
<reference evidence="1 2" key="1">
    <citation type="submission" date="2010-03" db="EMBL/GenBank/DDBJ databases">
        <title>The genome sequence of Ruminococcus obeum A2-162.</title>
        <authorList>
            <consortium name="metaHIT consortium -- http://www.metahit.eu/"/>
            <person name="Pajon A."/>
            <person name="Turner K."/>
            <person name="Parkhill J."/>
            <person name="Duncan S."/>
            <person name="Flint H."/>
        </authorList>
    </citation>
    <scope>NUCLEOTIDE SEQUENCE [LARGE SCALE GENOMIC DNA]</scope>
    <source>
        <strain evidence="1 2">A2-162</strain>
    </source>
</reference>
<evidence type="ECO:0000313" key="2">
    <source>
        <dbReference type="Proteomes" id="UP000008955"/>
    </source>
</evidence>
<proteinExistence type="predicted"/>
<dbReference type="EMBL" id="FP929054">
    <property type="protein sequence ID" value="CBL24605.1"/>
    <property type="molecule type" value="Genomic_DNA"/>
</dbReference>
<dbReference type="HOGENOM" id="CLU_3022905_0_0_9"/>
<organism evidence="1 2">
    <name type="scientific">Blautia obeum A2-162</name>
    <dbReference type="NCBI Taxonomy" id="657314"/>
    <lineage>
        <taxon>Bacteria</taxon>
        <taxon>Bacillati</taxon>
        <taxon>Bacillota</taxon>
        <taxon>Clostridia</taxon>
        <taxon>Lachnospirales</taxon>
        <taxon>Lachnospiraceae</taxon>
        <taxon>Blautia</taxon>
    </lineage>
</organism>
<name>D4LUZ7_9FIRM</name>
<dbReference type="AlphaFoldDB" id="D4LUZ7"/>
<gene>
    <name evidence="1" type="ORF">CK5_34190</name>
</gene>
<dbReference type="KEGG" id="rob:CK5_34190"/>
<keyword evidence="2" id="KW-1185">Reference proteome</keyword>